<dbReference type="Gene3D" id="1.10.1060.10">
    <property type="entry name" value="Alpha-helical ferredoxin"/>
    <property type="match status" value="1"/>
</dbReference>
<dbReference type="Pfam" id="PF02754">
    <property type="entry name" value="CCG"/>
    <property type="match status" value="1"/>
</dbReference>
<dbReference type="EMBL" id="FWEV01000224">
    <property type="protein sequence ID" value="SLM31364.1"/>
    <property type="molecule type" value="Genomic_DNA"/>
</dbReference>
<evidence type="ECO:0000256" key="4">
    <source>
        <dbReference type="ARBA" id="ARBA00022982"/>
    </source>
</evidence>
<sequence length="430" mass="48841">MLDVLKLNEFRKVNGIKDQVNALIEDGNLTACLTCAACSSGCPATGIMDMDPRKFVRMAVLGMDAELERHPWVWSCTMCKRCYDICPMQLNIPQLIYYIRSKWPREERPKGILGSCDHHLKSRGGAMGVPLDDFKFTVEDLAEECRETQPGFEELKADIDREGAFFALNQNSREPVTEPDELLPLWKILHKAGADWTYYSTMWAGENYCMFLADDSSWEHIIREQAEHIDRLGCKVLVNTECGHSFFALWSGLQRFNIPHKFELKSIVELYAQWIREGKLPVNSDWNTGNIKFTVQDPCNLIRKSRGDSMADDLRFVVKQVVGEENFVDMTPNKSNNFCCGGGGGALQSGYNDERREYGVIKFNQIKATGADYVVTPCHNCHAQIEDLSHHFRGGYHTVHLWTLICLSLGILGENERTYLGPDLAEYGLD</sequence>
<evidence type="ECO:0000313" key="8">
    <source>
        <dbReference type="EMBL" id="SLM31364.1"/>
    </source>
</evidence>
<keyword evidence="6" id="KW-0411">Iron-sulfur</keyword>
<feature type="domain" description="4Fe-4S ferredoxin-type" evidence="7">
    <location>
        <begin position="23"/>
        <end position="53"/>
    </location>
</feature>
<dbReference type="Pfam" id="PF13183">
    <property type="entry name" value="Fer4_8"/>
    <property type="match status" value="1"/>
</dbReference>
<evidence type="ECO:0000256" key="5">
    <source>
        <dbReference type="ARBA" id="ARBA00023004"/>
    </source>
</evidence>
<dbReference type="PANTHER" id="PTHR43551">
    <property type="entry name" value="FUMARATE REDUCTASE IRON-SULFUR SUBUNIT"/>
    <property type="match status" value="1"/>
</dbReference>
<evidence type="ECO:0000256" key="2">
    <source>
        <dbReference type="ARBA" id="ARBA00022485"/>
    </source>
</evidence>
<dbReference type="SUPFAM" id="SSF46548">
    <property type="entry name" value="alpha-helical ferredoxin"/>
    <property type="match status" value="1"/>
</dbReference>
<dbReference type="GO" id="GO:0051539">
    <property type="term" value="F:4 iron, 4 sulfur cluster binding"/>
    <property type="evidence" value="ECO:0007669"/>
    <property type="project" value="UniProtKB-KW"/>
</dbReference>
<keyword evidence="3" id="KW-0479">Metal-binding</keyword>
<evidence type="ECO:0000256" key="6">
    <source>
        <dbReference type="ARBA" id="ARBA00023014"/>
    </source>
</evidence>
<dbReference type="Proteomes" id="UP000191931">
    <property type="component" value="Unassembled WGS sequence"/>
</dbReference>
<keyword evidence="4" id="KW-0249">Electron transport</keyword>
<keyword evidence="2" id="KW-0004">4Fe-4S</keyword>
<dbReference type="OrthoDB" id="9786127at2"/>
<name>A0A1W1HFV6_9BACT</name>
<dbReference type="PROSITE" id="PS00198">
    <property type="entry name" value="4FE4S_FER_1"/>
    <property type="match status" value="1"/>
</dbReference>
<keyword evidence="9" id="KW-1185">Reference proteome</keyword>
<dbReference type="STRING" id="1246637.MTBBW1_300095"/>
<dbReference type="RefSeq" id="WP_080800074.1">
    <property type="nucleotide sequence ID" value="NZ_LT828541.1"/>
</dbReference>
<evidence type="ECO:0000259" key="7">
    <source>
        <dbReference type="PROSITE" id="PS51379"/>
    </source>
</evidence>
<organism evidence="8 9">
    <name type="scientific">Desulfamplus magnetovallimortis</name>
    <dbReference type="NCBI Taxonomy" id="1246637"/>
    <lineage>
        <taxon>Bacteria</taxon>
        <taxon>Pseudomonadati</taxon>
        <taxon>Thermodesulfobacteriota</taxon>
        <taxon>Desulfobacteria</taxon>
        <taxon>Desulfobacterales</taxon>
        <taxon>Desulfobacteraceae</taxon>
        <taxon>Desulfamplus</taxon>
    </lineage>
</organism>
<dbReference type="PANTHER" id="PTHR43551:SF1">
    <property type="entry name" value="HETERODISULFIDE REDUCTASE"/>
    <property type="match status" value="1"/>
</dbReference>
<evidence type="ECO:0000256" key="3">
    <source>
        <dbReference type="ARBA" id="ARBA00022723"/>
    </source>
</evidence>
<dbReference type="PROSITE" id="PS51379">
    <property type="entry name" value="4FE4S_FER_2"/>
    <property type="match status" value="1"/>
</dbReference>
<evidence type="ECO:0000256" key="1">
    <source>
        <dbReference type="ARBA" id="ARBA00022448"/>
    </source>
</evidence>
<dbReference type="GO" id="GO:0046872">
    <property type="term" value="F:metal ion binding"/>
    <property type="evidence" value="ECO:0007669"/>
    <property type="project" value="UniProtKB-KW"/>
</dbReference>
<accession>A0A1W1HFV6</accession>
<reference evidence="8 9" key="1">
    <citation type="submission" date="2017-03" db="EMBL/GenBank/DDBJ databases">
        <authorList>
            <person name="Afonso C.L."/>
            <person name="Miller P.J."/>
            <person name="Scott M.A."/>
            <person name="Spackman E."/>
            <person name="Goraichik I."/>
            <person name="Dimitrov K.M."/>
            <person name="Suarez D.L."/>
            <person name="Swayne D.E."/>
        </authorList>
    </citation>
    <scope>NUCLEOTIDE SEQUENCE [LARGE SCALE GENOMIC DNA]</scope>
    <source>
        <strain evidence="8">PRJEB14757</strain>
    </source>
</reference>
<dbReference type="InterPro" id="IPR017896">
    <property type="entry name" value="4Fe4S_Fe-S-bd"/>
</dbReference>
<dbReference type="InterPro" id="IPR009051">
    <property type="entry name" value="Helical_ferredxn"/>
</dbReference>
<gene>
    <name evidence="8" type="ORF">MTBBW1_300095</name>
</gene>
<evidence type="ECO:0000313" key="9">
    <source>
        <dbReference type="Proteomes" id="UP000191931"/>
    </source>
</evidence>
<keyword evidence="5" id="KW-0408">Iron</keyword>
<protein>
    <submittedName>
        <fullName evidence="8">Uncharacterized Fe-S oxidoreductase similar to HrdD (Contains HdrC domain)</fullName>
    </submittedName>
</protein>
<dbReference type="InterPro" id="IPR017900">
    <property type="entry name" value="4Fe4S_Fe_S_CS"/>
</dbReference>
<dbReference type="GO" id="GO:0016491">
    <property type="term" value="F:oxidoreductase activity"/>
    <property type="evidence" value="ECO:0007669"/>
    <property type="project" value="UniProtKB-ARBA"/>
</dbReference>
<keyword evidence="1" id="KW-0813">Transport</keyword>
<dbReference type="AlphaFoldDB" id="A0A1W1HFV6"/>
<dbReference type="InterPro" id="IPR004017">
    <property type="entry name" value="Cys_rich_dom"/>
</dbReference>
<proteinExistence type="predicted"/>